<name>A0A4Q7J6Y0_9PSEU</name>
<comment type="caution">
    <text evidence="2">The sequence shown here is derived from an EMBL/GenBank/DDBJ whole genome shotgun (WGS) entry which is preliminary data.</text>
</comment>
<proteinExistence type="predicted"/>
<dbReference type="EMBL" id="SFCC01000008">
    <property type="protein sequence ID" value="RZQ62616.1"/>
    <property type="molecule type" value="Genomic_DNA"/>
</dbReference>
<sequence>MHARAGGPVRRVTLHWKVLVVPVLAGVFIVAGAFFAGPGLLGAPAQASDRVGRATVVQAVPCSNTGAREGVRVEFEGQRRDATLSACGHTEGEQFDVTVPENFTGGDTPEVRIATAVTEPSGLFRPVGFGLLALSCAAGGVYAYLVLRGPRRRAVLI</sequence>
<dbReference type="RefSeq" id="WP_130476354.1">
    <property type="nucleotide sequence ID" value="NZ_SFCC01000008.1"/>
</dbReference>
<keyword evidence="1" id="KW-1133">Transmembrane helix</keyword>
<dbReference type="AlphaFoldDB" id="A0A4Q7J6Y0"/>
<reference evidence="2 3" key="1">
    <citation type="submission" date="2019-02" db="EMBL/GenBank/DDBJ databases">
        <title>Draft genome sequence of Amycolatopsis sp. 8-3EHSu isolated from roots of Suaeda maritima.</title>
        <authorList>
            <person name="Duangmal K."/>
            <person name="Chantavorakit T."/>
        </authorList>
    </citation>
    <scope>NUCLEOTIDE SEQUENCE [LARGE SCALE GENOMIC DNA]</scope>
    <source>
        <strain evidence="2 3">8-3EHSu</strain>
    </source>
</reference>
<dbReference type="Proteomes" id="UP000292003">
    <property type="component" value="Unassembled WGS sequence"/>
</dbReference>
<dbReference type="OrthoDB" id="5189203at2"/>
<keyword evidence="1" id="KW-0472">Membrane</keyword>
<feature type="transmembrane region" description="Helical" evidence="1">
    <location>
        <begin position="127"/>
        <end position="147"/>
    </location>
</feature>
<protein>
    <submittedName>
        <fullName evidence="2">Uncharacterized protein</fullName>
    </submittedName>
</protein>
<keyword evidence="3" id="KW-1185">Reference proteome</keyword>
<accession>A0A4Q7J6Y0</accession>
<gene>
    <name evidence="2" type="ORF">EWH70_16740</name>
</gene>
<evidence type="ECO:0000256" key="1">
    <source>
        <dbReference type="SAM" id="Phobius"/>
    </source>
</evidence>
<organism evidence="2 3">
    <name type="scientific">Amycolatopsis suaedae</name>
    <dbReference type="NCBI Taxonomy" id="2510978"/>
    <lineage>
        <taxon>Bacteria</taxon>
        <taxon>Bacillati</taxon>
        <taxon>Actinomycetota</taxon>
        <taxon>Actinomycetes</taxon>
        <taxon>Pseudonocardiales</taxon>
        <taxon>Pseudonocardiaceae</taxon>
        <taxon>Amycolatopsis</taxon>
    </lineage>
</organism>
<feature type="transmembrane region" description="Helical" evidence="1">
    <location>
        <begin position="12"/>
        <end position="36"/>
    </location>
</feature>
<evidence type="ECO:0000313" key="2">
    <source>
        <dbReference type="EMBL" id="RZQ62616.1"/>
    </source>
</evidence>
<evidence type="ECO:0000313" key="3">
    <source>
        <dbReference type="Proteomes" id="UP000292003"/>
    </source>
</evidence>
<keyword evidence="1" id="KW-0812">Transmembrane</keyword>